<keyword evidence="3" id="KW-1185">Reference proteome</keyword>
<reference evidence="2 3" key="1">
    <citation type="submission" date="2019-11" db="EMBL/GenBank/DDBJ databases">
        <title>Whole genome sequence of Oryza granulata.</title>
        <authorList>
            <person name="Li W."/>
        </authorList>
    </citation>
    <scope>NUCLEOTIDE SEQUENCE [LARGE SCALE GENOMIC DNA]</scope>
    <source>
        <strain evidence="3">cv. Menghai</strain>
        <tissue evidence="2">Leaf</tissue>
    </source>
</reference>
<evidence type="ECO:0000313" key="3">
    <source>
        <dbReference type="Proteomes" id="UP000479710"/>
    </source>
</evidence>
<accession>A0A6G1DJA9</accession>
<sequence>MSNGTSEPGQCYQPLARRPPRSTPPEPSSTLSPLSPIDLPRRYLDLAPVIGDFVSLVVVDSEEDGRLVHAGFLHGHRRGRLRLSDPVCRYRPQPRT</sequence>
<evidence type="ECO:0000313" key="2">
    <source>
        <dbReference type="EMBL" id="KAF0911813.1"/>
    </source>
</evidence>
<dbReference type="Proteomes" id="UP000479710">
    <property type="component" value="Unassembled WGS sequence"/>
</dbReference>
<comment type="caution">
    <text evidence="2">The sequence shown here is derived from an EMBL/GenBank/DDBJ whole genome shotgun (WGS) entry which is preliminary data.</text>
</comment>
<feature type="region of interest" description="Disordered" evidence="1">
    <location>
        <begin position="1"/>
        <end position="36"/>
    </location>
</feature>
<protein>
    <submittedName>
        <fullName evidence="2">Uncharacterized protein</fullName>
    </submittedName>
</protein>
<dbReference type="EMBL" id="SPHZ02000006">
    <property type="protein sequence ID" value="KAF0911813.1"/>
    <property type="molecule type" value="Genomic_DNA"/>
</dbReference>
<gene>
    <name evidence="2" type="ORF">E2562_012302</name>
</gene>
<evidence type="ECO:0000256" key="1">
    <source>
        <dbReference type="SAM" id="MobiDB-lite"/>
    </source>
</evidence>
<dbReference type="AlphaFoldDB" id="A0A6G1DJA9"/>
<organism evidence="2 3">
    <name type="scientific">Oryza meyeriana var. granulata</name>
    <dbReference type="NCBI Taxonomy" id="110450"/>
    <lineage>
        <taxon>Eukaryota</taxon>
        <taxon>Viridiplantae</taxon>
        <taxon>Streptophyta</taxon>
        <taxon>Embryophyta</taxon>
        <taxon>Tracheophyta</taxon>
        <taxon>Spermatophyta</taxon>
        <taxon>Magnoliopsida</taxon>
        <taxon>Liliopsida</taxon>
        <taxon>Poales</taxon>
        <taxon>Poaceae</taxon>
        <taxon>BOP clade</taxon>
        <taxon>Oryzoideae</taxon>
        <taxon>Oryzeae</taxon>
        <taxon>Oryzinae</taxon>
        <taxon>Oryza</taxon>
        <taxon>Oryza meyeriana</taxon>
    </lineage>
</organism>
<proteinExistence type="predicted"/>
<name>A0A6G1DJA9_9ORYZ</name>